<keyword evidence="3" id="KW-1185">Reference proteome</keyword>
<evidence type="ECO:0000313" key="2">
    <source>
        <dbReference type="EMBL" id="EXC35194.1"/>
    </source>
</evidence>
<proteinExistence type="predicted"/>
<sequence length="59" mass="6928">MAERRERQEGEKRTARGREENGEEGDLRELDYLRVCSKRALDYLLGLQNLGSLEFERKG</sequence>
<reference evidence="3" key="1">
    <citation type="submission" date="2013-01" db="EMBL/GenBank/DDBJ databases">
        <title>Draft Genome Sequence of a Mulberry Tree, Morus notabilis C.K. Schneid.</title>
        <authorList>
            <person name="He N."/>
            <person name="Zhao S."/>
        </authorList>
    </citation>
    <scope>NUCLEOTIDE SEQUENCE</scope>
</reference>
<evidence type="ECO:0000313" key="3">
    <source>
        <dbReference type="Proteomes" id="UP000030645"/>
    </source>
</evidence>
<organism evidence="2 3">
    <name type="scientific">Morus notabilis</name>
    <dbReference type="NCBI Taxonomy" id="981085"/>
    <lineage>
        <taxon>Eukaryota</taxon>
        <taxon>Viridiplantae</taxon>
        <taxon>Streptophyta</taxon>
        <taxon>Embryophyta</taxon>
        <taxon>Tracheophyta</taxon>
        <taxon>Spermatophyta</taxon>
        <taxon>Magnoliopsida</taxon>
        <taxon>eudicotyledons</taxon>
        <taxon>Gunneridae</taxon>
        <taxon>Pentapetalae</taxon>
        <taxon>rosids</taxon>
        <taxon>fabids</taxon>
        <taxon>Rosales</taxon>
        <taxon>Moraceae</taxon>
        <taxon>Moreae</taxon>
        <taxon>Morus</taxon>
    </lineage>
</organism>
<evidence type="ECO:0000256" key="1">
    <source>
        <dbReference type="SAM" id="MobiDB-lite"/>
    </source>
</evidence>
<name>W9SCD1_9ROSA</name>
<accession>W9SCD1</accession>
<dbReference type="EMBL" id="KE346357">
    <property type="protein sequence ID" value="EXC35194.1"/>
    <property type="molecule type" value="Genomic_DNA"/>
</dbReference>
<dbReference type="AlphaFoldDB" id="W9SCD1"/>
<feature type="region of interest" description="Disordered" evidence="1">
    <location>
        <begin position="1"/>
        <end position="25"/>
    </location>
</feature>
<protein>
    <submittedName>
        <fullName evidence="2">Uncharacterized protein</fullName>
    </submittedName>
</protein>
<dbReference type="Proteomes" id="UP000030645">
    <property type="component" value="Unassembled WGS sequence"/>
</dbReference>
<gene>
    <name evidence="2" type="ORF">L484_022748</name>
</gene>